<dbReference type="STRING" id="1754190.A0A1Y2EGK9"/>
<organism evidence="7 8">
    <name type="scientific">Neocallimastix californiae</name>
    <dbReference type="NCBI Taxonomy" id="1754190"/>
    <lineage>
        <taxon>Eukaryota</taxon>
        <taxon>Fungi</taxon>
        <taxon>Fungi incertae sedis</taxon>
        <taxon>Chytridiomycota</taxon>
        <taxon>Chytridiomycota incertae sedis</taxon>
        <taxon>Neocallimastigomycetes</taxon>
        <taxon>Neocallimastigales</taxon>
        <taxon>Neocallimastigaceae</taxon>
        <taxon>Neocallimastix</taxon>
    </lineage>
</organism>
<evidence type="ECO:0000256" key="1">
    <source>
        <dbReference type="ARBA" id="ARBA00004127"/>
    </source>
</evidence>
<evidence type="ECO:0000256" key="3">
    <source>
        <dbReference type="ARBA" id="ARBA00022692"/>
    </source>
</evidence>
<evidence type="ECO:0000256" key="4">
    <source>
        <dbReference type="ARBA" id="ARBA00022989"/>
    </source>
</evidence>
<comment type="subcellular location">
    <subcellularLocation>
        <location evidence="1">Endomembrane system</location>
        <topology evidence="1">Multi-pass membrane protein</topology>
    </subcellularLocation>
</comment>
<proteinExistence type="inferred from homology"/>
<evidence type="ECO:0000256" key="5">
    <source>
        <dbReference type="ARBA" id="ARBA00023136"/>
    </source>
</evidence>
<dbReference type="PANTHER" id="PTHR31851">
    <property type="entry name" value="FE(2+)/MN(2+) TRANSPORTER PCL1"/>
    <property type="match status" value="1"/>
</dbReference>
<dbReference type="AlphaFoldDB" id="A0A1Y2EGK9"/>
<dbReference type="InterPro" id="IPR008217">
    <property type="entry name" value="Ccc1_fam"/>
</dbReference>
<dbReference type="OrthoDB" id="73465at2759"/>
<feature type="transmembrane region" description="Helical" evidence="6">
    <location>
        <begin position="241"/>
        <end position="268"/>
    </location>
</feature>
<dbReference type="GO" id="GO:0012505">
    <property type="term" value="C:endomembrane system"/>
    <property type="evidence" value="ECO:0007669"/>
    <property type="project" value="UniProtKB-SubCell"/>
</dbReference>
<evidence type="ECO:0000313" key="7">
    <source>
        <dbReference type="EMBL" id="ORY70713.1"/>
    </source>
</evidence>
<dbReference type="Pfam" id="PF01988">
    <property type="entry name" value="VIT1"/>
    <property type="match status" value="1"/>
</dbReference>
<reference evidence="7 8" key="1">
    <citation type="submission" date="2016-08" db="EMBL/GenBank/DDBJ databases">
        <title>A Parts List for Fungal Cellulosomes Revealed by Comparative Genomics.</title>
        <authorList>
            <consortium name="DOE Joint Genome Institute"/>
            <person name="Haitjema C.H."/>
            <person name="Gilmore S.P."/>
            <person name="Henske J.K."/>
            <person name="Solomon K.V."/>
            <person name="De Groot R."/>
            <person name="Kuo A."/>
            <person name="Mondo S.J."/>
            <person name="Salamov A.A."/>
            <person name="Labutti K."/>
            <person name="Zhao Z."/>
            <person name="Chiniquy J."/>
            <person name="Barry K."/>
            <person name="Brewer H.M."/>
            <person name="Purvine S.O."/>
            <person name="Wright A.T."/>
            <person name="Boxma B."/>
            <person name="Van Alen T."/>
            <person name="Hackstein J.H."/>
            <person name="Baker S.E."/>
            <person name="Grigoriev I.V."/>
            <person name="O'Malley M.A."/>
        </authorList>
    </citation>
    <scope>NUCLEOTIDE SEQUENCE [LARGE SCALE GENOMIC DNA]</scope>
    <source>
        <strain evidence="7 8">G1</strain>
    </source>
</reference>
<feature type="transmembrane region" description="Helical" evidence="6">
    <location>
        <begin position="274"/>
        <end position="292"/>
    </location>
</feature>
<feature type="transmembrane region" description="Helical" evidence="6">
    <location>
        <begin position="210"/>
        <end position="229"/>
    </location>
</feature>
<dbReference type="CDD" id="cd02432">
    <property type="entry name" value="Nodulin-21_like_1"/>
    <property type="match status" value="1"/>
</dbReference>
<dbReference type="GO" id="GO:0005384">
    <property type="term" value="F:manganese ion transmembrane transporter activity"/>
    <property type="evidence" value="ECO:0007669"/>
    <property type="project" value="InterPro"/>
</dbReference>
<sequence length="294" mass="31747">MSEKMKDPENDNIYVIDNVDEYSPTTSKKLEKINDNDYETFDNSNSNLEQQPLLDSYIGLPSFGHVHYSQRAPWLRAAVLGLNDGLVSTSSTMLGVGGGSSESSAMFIAGVAALVAGSLSMACGEYVSVSSQKDAEQADLDKEREEHLKGPLHRQKELEELRNIYIEKGLTPELATEVAQQLTTDNIEEVVKIHARDELGININSLANPLQAAVVSAFTFFSGGIIPFLSCSFIEDFNTKICILVIVTCLLLFLFGTIGAVLGGAPIFKASMRVLIGGIIAMGGSFGIGKLFNV</sequence>
<keyword evidence="8" id="KW-1185">Reference proteome</keyword>
<accession>A0A1Y2EGK9</accession>
<dbReference type="GO" id="GO:0030026">
    <property type="term" value="P:intracellular manganese ion homeostasis"/>
    <property type="evidence" value="ECO:0007669"/>
    <property type="project" value="InterPro"/>
</dbReference>
<dbReference type="EMBL" id="MCOG01000042">
    <property type="protein sequence ID" value="ORY70713.1"/>
    <property type="molecule type" value="Genomic_DNA"/>
</dbReference>
<protein>
    <submittedName>
        <fullName evidence="7">DUF125-domain-containing protein</fullName>
    </submittedName>
</protein>
<gene>
    <name evidence="7" type="ORF">LY90DRAFT_667348</name>
</gene>
<evidence type="ECO:0000313" key="8">
    <source>
        <dbReference type="Proteomes" id="UP000193920"/>
    </source>
</evidence>
<keyword evidence="3 6" id="KW-0812">Transmembrane</keyword>
<comment type="similarity">
    <text evidence="2">Belongs to the CCC1 family.</text>
</comment>
<comment type="caution">
    <text evidence="7">The sequence shown here is derived from an EMBL/GenBank/DDBJ whole genome shotgun (WGS) entry which is preliminary data.</text>
</comment>
<keyword evidence="4 6" id="KW-1133">Transmembrane helix</keyword>
<evidence type="ECO:0000256" key="6">
    <source>
        <dbReference type="SAM" id="Phobius"/>
    </source>
</evidence>
<keyword evidence="5 6" id="KW-0472">Membrane</keyword>
<name>A0A1Y2EGK9_9FUNG</name>
<dbReference type="Proteomes" id="UP000193920">
    <property type="component" value="Unassembled WGS sequence"/>
</dbReference>
<evidence type="ECO:0000256" key="2">
    <source>
        <dbReference type="ARBA" id="ARBA00007049"/>
    </source>
</evidence>